<organism evidence="2 3">
    <name type="scientific">Oceanidesulfovibrio indonesiensis</name>
    <dbReference type="NCBI Taxonomy" id="54767"/>
    <lineage>
        <taxon>Bacteria</taxon>
        <taxon>Pseudomonadati</taxon>
        <taxon>Thermodesulfobacteriota</taxon>
        <taxon>Desulfovibrionia</taxon>
        <taxon>Desulfovibrionales</taxon>
        <taxon>Desulfovibrionaceae</taxon>
        <taxon>Oceanidesulfovibrio</taxon>
    </lineage>
</organism>
<evidence type="ECO:0000313" key="2">
    <source>
        <dbReference type="EMBL" id="TVM19225.1"/>
    </source>
</evidence>
<dbReference type="SUPFAM" id="SSF47336">
    <property type="entry name" value="ACP-like"/>
    <property type="match status" value="1"/>
</dbReference>
<feature type="domain" description="Carrier" evidence="1">
    <location>
        <begin position="7"/>
        <end position="89"/>
    </location>
</feature>
<dbReference type="AlphaFoldDB" id="A0A7M3MIL8"/>
<dbReference type="OrthoDB" id="9803943at2"/>
<dbReference type="InterPro" id="IPR009081">
    <property type="entry name" value="PP-bd_ACP"/>
</dbReference>
<proteinExistence type="predicted"/>
<dbReference type="Pfam" id="PF00550">
    <property type="entry name" value="PP-binding"/>
    <property type="match status" value="1"/>
</dbReference>
<keyword evidence="3" id="KW-1185">Reference proteome</keyword>
<protein>
    <submittedName>
        <fullName evidence="2">Acyl carrier protein</fullName>
    </submittedName>
</protein>
<comment type="caution">
    <text evidence="2">The sequence shown here is derived from an EMBL/GenBank/DDBJ whole genome shotgun (WGS) entry which is preliminary data.</text>
</comment>
<reference evidence="2 3" key="1">
    <citation type="submission" date="2018-06" db="EMBL/GenBank/DDBJ databases">
        <title>Complete genome of Desulfovibrio indonesiensis P37SLT.</title>
        <authorList>
            <person name="Crispim J.S."/>
            <person name="Vidigal P.M.P."/>
            <person name="Silva L.C.F."/>
            <person name="Laguardia C.N."/>
            <person name="Araujo L.C."/>
            <person name="Dias R.S."/>
            <person name="Sousa M.P."/>
            <person name="Paula S.O."/>
            <person name="Silva C."/>
        </authorList>
    </citation>
    <scope>NUCLEOTIDE SEQUENCE [LARGE SCALE GENOMIC DNA]</scope>
    <source>
        <strain evidence="2 3">P37SLT</strain>
    </source>
</reference>
<evidence type="ECO:0000259" key="1">
    <source>
        <dbReference type="PROSITE" id="PS50075"/>
    </source>
</evidence>
<accession>A0A7M3MIL8</accession>
<dbReference type="InterPro" id="IPR036736">
    <property type="entry name" value="ACP-like_sf"/>
</dbReference>
<dbReference type="EMBL" id="QMIE01000002">
    <property type="protein sequence ID" value="TVM19225.1"/>
    <property type="molecule type" value="Genomic_DNA"/>
</dbReference>
<dbReference type="Gene3D" id="1.10.1200.10">
    <property type="entry name" value="ACP-like"/>
    <property type="match status" value="1"/>
</dbReference>
<evidence type="ECO:0000313" key="3">
    <source>
        <dbReference type="Proteomes" id="UP000448292"/>
    </source>
</evidence>
<sequence>MVTMTQTSFKNELKEMVISCLNLEDVAAHDIQDDAPLFGDDGLGLDSVDALTLVVQIERDYGVEIEDEEVGRQAFASISALADFIESKKN</sequence>
<gene>
    <name evidence="2" type="ORF">DPQ33_02365</name>
</gene>
<dbReference type="RefSeq" id="WP_144301583.1">
    <property type="nucleotide sequence ID" value="NZ_QMIE01000002.1"/>
</dbReference>
<dbReference type="Proteomes" id="UP000448292">
    <property type="component" value="Unassembled WGS sequence"/>
</dbReference>
<name>A0A7M3MIL8_9BACT</name>
<dbReference type="PROSITE" id="PS50075">
    <property type="entry name" value="CARRIER"/>
    <property type="match status" value="1"/>
</dbReference>
<dbReference type="NCBIfam" id="NF006617">
    <property type="entry name" value="PRK09184.1"/>
    <property type="match status" value="1"/>
</dbReference>